<evidence type="ECO:0000256" key="3">
    <source>
        <dbReference type="ARBA" id="ARBA00020675"/>
    </source>
</evidence>
<feature type="binding site" evidence="9">
    <location>
        <begin position="532"/>
        <end position="539"/>
    </location>
    <ligand>
        <name>GTP</name>
        <dbReference type="ChEBI" id="CHEBI:37565"/>
    </ligand>
</feature>
<dbReference type="Proteomes" id="UP001158644">
    <property type="component" value="Unassembled WGS sequence"/>
</dbReference>
<dbReference type="SUPFAM" id="SSF50447">
    <property type="entry name" value="Translation proteins"/>
    <property type="match status" value="2"/>
</dbReference>
<dbReference type="CDD" id="cd03702">
    <property type="entry name" value="IF2_mtIF2_II"/>
    <property type="match status" value="1"/>
</dbReference>
<keyword evidence="7 9" id="KW-0648">Protein biosynthesis</keyword>
<dbReference type="PANTHER" id="PTHR43381:SF5">
    <property type="entry name" value="TR-TYPE G DOMAIN-CONTAINING PROTEIN"/>
    <property type="match status" value="1"/>
</dbReference>
<evidence type="ECO:0000256" key="12">
    <source>
        <dbReference type="SAM" id="MobiDB-lite"/>
    </source>
</evidence>
<evidence type="ECO:0000256" key="5">
    <source>
        <dbReference type="ARBA" id="ARBA00022540"/>
    </source>
</evidence>
<comment type="function">
    <text evidence="9 10">One of the essential components for the initiation of protein synthesis. Protects formylmethionyl-tRNA from spontaneous hydrolysis and promotes its binding to the 30S ribosomal subunits. Also involved in the hydrolysis of GTP during the formation of the 70S ribosomal complex.</text>
</comment>
<evidence type="ECO:0000313" key="14">
    <source>
        <dbReference type="EMBL" id="CAB3878039.1"/>
    </source>
</evidence>
<dbReference type="InterPro" id="IPR005225">
    <property type="entry name" value="Small_GTP-bd"/>
</dbReference>
<dbReference type="FunFam" id="3.40.50.300:FF:000019">
    <property type="entry name" value="Translation initiation factor IF-2"/>
    <property type="match status" value="1"/>
</dbReference>
<dbReference type="InterPro" id="IPR006847">
    <property type="entry name" value="IF2_N"/>
</dbReference>
<evidence type="ECO:0000256" key="7">
    <source>
        <dbReference type="ARBA" id="ARBA00022917"/>
    </source>
</evidence>
<dbReference type="InterPro" id="IPR000795">
    <property type="entry name" value="T_Tr_GTP-bd_dom"/>
</dbReference>
<accession>A0ABD4YUV9</accession>
<dbReference type="FunFam" id="3.40.50.10050:FF:000001">
    <property type="entry name" value="Translation initiation factor IF-2"/>
    <property type="match status" value="1"/>
</dbReference>
<evidence type="ECO:0000313" key="16">
    <source>
        <dbReference type="Proteomes" id="UP000507140"/>
    </source>
</evidence>
<dbReference type="SUPFAM" id="SSF52156">
    <property type="entry name" value="Initiation factor IF2/eIF5b, domain 3"/>
    <property type="match status" value="1"/>
</dbReference>
<sequence length="1022" mass="107933">MSSNTVAQFATELKMPANVLLDQLRSAGVDLKSVDDSVTDSDKAKLLESLRRAHGATEGKKITLTRRQTSEIRQADATGRSRTIQVEVRKKRVFVKRDPSELALEQAASARPEEEAAEQAAPQVSAPAAPAVPEAPAAAEPRETAPVEAEAPAQAEAPQQEPAAVEAAAPAEAPAATESVAAEAPAPVEAKAPEVQAQPEPEPTPAPAPAEPVAEEAKPEIKTETTEPKAEEAKPEPAVLANKSETSSSQAAAPVAQAQPAAKSESVKPAAKPEAAAPAAAPKIASRADNRRAGPPLAASATTAGRDEARRAAEAEAAALREMLNRPRKVLRAPEPEAPAAAPISGTLHKPAGKPGAAPAAKKDAKPAAPGAKKTIKTAEVSSTWSDDSSRKKPADKPAAPASRDGWRAGGKGGGKSGGRGGRNQQNDRRNEPAPQEFIAREVHVPETISVADLAHKMSVKAAEVIKQLMKLGQMVTINQVLDQETAMIVVEELGHVAIAAKLDDPEAFLDESATQSEAEQLPRAPVVTVMGHVDHGKTSLLDYIRRAKVAAGEAGGITQHIGAYHVRTERGMVTFLDTPGHEAFTAMRARGAKATDIVILVVAADDGVMPQTREAIHHAKAAGVPIVVAVTKIDKPAANPDRVKQELVAEEVVPEEYGGDVPFVGVSAKTGQGIDDLLENVLLQAEVLELKAPEDAPAKGLVIEARLDKGRGPVATILVQSGTLKRGDVVLAGASFGRVRAMLDENGKPIQSAGPSIPVEIQGLTEVPAAGDELMALSDERKAREIALFRQGKFRDVKLARQQAAKLESMFDNLGEGTQTLTLIVKTDVQGSQEALVQSLVKLSTDEVRVQVVHAAVGGISETDINLAIASHAVVIGFNVRADASAKKLAENNGIDVRYYNIIYDAVDEVKAAMSGMLAPEKKEEIIGLVEIREVYSISRLGNIAGCMVLDGIVRRDSQVRLLRNNVVHWTGHLESLRRFKDDVKEVKSGFDCGLTLRGNNDIQVGDQLEVFEIKEIARTL</sequence>
<dbReference type="Gene3D" id="3.40.50.300">
    <property type="entry name" value="P-loop containing nucleotide triphosphate hydrolases"/>
    <property type="match status" value="1"/>
</dbReference>
<dbReference type="GO" id="GO:0005737">
    <property type="term" value="C:cytoplasm"/>
    <property type="evidence" value="ECO:0007669"/>
    <property type="project" value="UniProtKB-SubCell"/>
</dbReference>
<protein>
    <recommendedName>
        <fullName evidence="3 9">Translation initiation factor IF-2</fullName>
    </recommendedName>
</protein>
<dbReference type="InterPro" id="IPR044145">
    <property type="entry name" value="IF2_II"/>
</dbReference>
<dbReference type="SUPFAM" id="SSF52540">
    <property type="entry name" value="P-loop containing nucleoside triphosphate hydrolases"/>
    <property type="match status" value="1"/>
</dbReference>
<organism evidence="15 17">
    <name type="scientific">Achromobacter mucicolens</name>
    <dbReference type="NCBI Taxonomy" id="1389922"/>
    <lineage>
        <taxon>Bacteria</taxon>
        <taxon>Pseudomonadati</taxon>
        <taxon>Pseudomonadota</taxon>
        <taxon>Betaproteobacteria</taxon>
        <taxon>Burkholderiales</taxon>
        <taxon>Alcaligenaceae</taxon>
        <taxon>Achromobacter</taxon>
    </lineage>
</organism>
<comment type="subcellular location">
    <subcellularLocation>
        <location evidence="1 9 11">Cytoplasm</location>
    </subcellularLocation>
</comment>
<dbReference type="CDD" id="cd01887">
    <property type="entry name" value="IF2_eIF5B"/>
    <property type="match status" value="1"/>
</dbReference>
<dbReference type="FunFam" id="2.40.30.10:FF:000007">
    <property type="entry name" value="Translation initiation factor IF-2"/>
    <property type="match status" value="1"/>
</dbReference>
<dbReference type="HAMAP" id="MF_00100_B">
    <property type="entry name" value="IF_2_B"/>
    <property type="match status" value="1"/>
</dbReference>
<dbReference type="CDD" id="cd03692">
    <property type="entry name" value="mtIF2_IVc"/>
    <property type="match status" value="1"/>
</dbReference>
<keyword evidence="16" id="KW-1185">Reference proteome</keyword>
<dbReference type="EMBL" id="CADIKR010000003">
    <property type="protein sequence ID" value="CAB3878039.1"/>
    <property type="molecule type" value="Genomic_DNA"/>
</dbReference>
<dbReference type="Gene3D" id="2.40.30.10">
    <property type="entry name" value="Translation factors"/>
    <property type="match status" value="2"/>
</dbReference>
<dbReference type="Proteomes" id="UP000507140">
    <property type="component" value="Unassembled WGS sequence"/>
</dbReference>
<evidence type="ECO:0000259" key="13">
    <source>
        <dbReference type="PROSITE" id="PS51722"/>
    </source>
</evidence>
<dbReference type="InterPro" id="IPR023115">
    <property type="entry name" value="TIF_IF2_dom3"/>
</dbReference>
<evidence type="ECO:0000256" key="8">
    <source>
        <dbReference type="ARBA" id="ARBA00023134"/>
    </source>
</evidence>
<dbReference type="RefSeq" id="WP_180099150.1">
    <property type="nucleotide sequence ID" value="NZ_CADIKR010000003.1"/>
</dbReference>
<dbReference type="Pfam" id="PF11987">
    <property type="entry name" value="IF-2"/>
    <property type="match status" value="1"/>
</dbReference>
<dbReference type="Gene3D" id="3.30.56.50">
    <property type="entry name" value="Putative DNA-binding domain, N-terminal subdomain of bacterial translation initiation factor IF2"/>
    <property type="match status" value="1"/>
</dbReference>
<dbReference type="InterPro" id="IPR009000">
    <property type="entry name" value="Transl_B-barrel_sf"/>
</dbReference>
<dbReference type="InterPro" id="IPR013575">
    <property type="entry name" value="IF2_assoc_dom_bac"/>
</dbReference>
<evidence type="ECO:0000313" key="15">
    <source>
        <dbReference type="EMBL" id="MDH1179257.1"/>
    </source>
</evidence>
<evidence type="ECO:0000256" key="11">
    <source>
        <dbReference type="RuleBase" id="RU000645"/>
    </source>
</evidence>
<dbReference type="NCBIfam" id="TIGR00487">
    <property type="entry name" value="IF-2"/>
    <property type="match status" value="1"/>
</dbReference>
<dbReference type="InterPro" id="IPR053905">
    <property type="entry name" value="EF-G-like_DII"/>
</dbReference>
<feature type="compositionally biased region" description="Basic and acidic residues" evidence="12">
    <location>
        <begin position="305"/>
        <end position="314"/>
    </location>
</feature>
<keyword evidence="6 9" id="KW-0547">Nucleotide-binding</keyword>
<dbReference type="Pfam" id="PF22042">
    <property type="entry name" value="EF-G_D2"/>
    <property type="match status" value="1"/>
</dbReference>
<dbReference type="NCBIfam" id="TIGR00231">
    <property type="entry name" value="small_GTP"/>
    <property type="match status" value="1"/>
</dbReference>
<name>A0ABD4YUV9_9BURK</name>
<dbReference type="InterPro" id="IPR004161">
    <property type="entry name" value="EFTu-like_2"/>
</dbReference>
<proteinExistence type="inferred from homology"/>
<dbReference type="InterPro" id="IPR009061">
    <property type="entry name" value="DNA-bd_dom_put_sf"/>
</dbReference>
<dbReference type="InterPro" id="IPR036925">
    <property type="entry name" value="TIF_IF2_dom3_sf"/>
</dbReference>
<dbReference type="InterPro" id="IPR000178">
    <property type="entry name" value="TF_IF2_bacterial-like"/>
</dbReference>
<dbReference type="Pfam" id="PF03144">
    <property type="entry name" value="GTP_EFTU_D2"/>
    <property type="match status" value="1"/>
</dbReference>
<dbReference type="GO" id="GO:0005525">
    <property type="term" value="F:GTP binding"/>
    <property type="evidence" value="ECO:0007669"/>
    <property type="project" value="UniProtKB-KW"/>
</dbReference>
<comment type="caution">
    <text evidence="15">The sequence shown here is derived from an EMBL/GenBank/DDBJ whole genome shotgun (WGS) entry which is preliminary data.</text>
</comment>
<dbReference type="PROSITE" id="PS51722">
    <property type="entry name" value="G_TR_2"/>
    <property type="match status" value="1"/>
</dbReference>
<evidence type="ECO:0000256" key="9">
    <source>
        <dbReference type="HAMAP-Rule" id="MF_00100"/>
    </source>
</evidence>
<feature type="compositionally biased region" description="Low complexity" evidence="12">
    <location>
        <begin position="118"/>
        <end position="139"/>
    </location>
</feature>
<dbReference type="PROSITE" id="PS01176">
    <property type="entry name" value="IF2"/>
    <property type="match status" value="1"/>
</dbReference>
<dbReference type="Gene3D" id="3.40.50.10050">
    <property type="entry name" value="Translation initiation factor IF- 2, domain 3"/>
    <property type="match status" value="1"/>
</dbReference>
<feature type="compositionally biased region" description="Low complexity" evidence="12">
    <location>
        <begin position="146"/>
        <end position="199"/>
    </location>
</feature>
<evidence type="ECO:0000256" key="10">
    <source>
        <dbReference type="RuleBase" id="RU000644"/>
    </source>
</evidence>
<feature type="binding site" evidence="9">
    <location>
        <begin position="632"/>
        <end position="635"/>
    </location>
    <ligand>
        <name>GTP</name>
        <dbReference type="ChEBI" id="CHEBI:37565"/>
    </ligand>
</feature>
<feature type="domain" description="Tr-type G" evidence="13">
    <location>
        <begin position="523"/>
        <end position="692"/>
    </location>
</feature>
<keyword evidence="5 9" id="KW-0396">Initiation factor</keyword>
<dbReference type="PANTHER" id="PTHR43381">
    <property type="entry name" value="TRANSLATION INITIATION FACTOR IF-2-RELATED"/>
    <property type="match status" value="1"/>
</dbReference>
<evidence type="ECO:0000256" key="1">
    <source>
        <dbReference type="ARBA" id="ARBA00004496"/>
    </source>
</evidence>
<gene>
    <name evidence="9 15" type="primary">infB</name>
    <name evidence="14" type="ORF">LMG3415_03303</name>
    <name evidence="15" type="ORF">N5C72_14325</name>
</gene>
<dbReference type="EMBL" id="JAOBZK010000017">
    <property type="protein sequence ID" value="MDH1179257.1"/>
    <property type="molecule type" value="Genomic_DNA"/>
</dbReference>
<feature type="compositionally biased region" description="Pro residues" evidence="12">
    <location>
        <begin position="200"/>
        <end position="210"/>
    </location>
</feature>
<evidence type="ECO:0000256" key="6">
    <source>
        <dbReference type="ARBA" id="ARBA00022741"/>
    </source>
</evidence>
<dbReference type="FunFam" id="2.40.30.10:FF:000008">
    <property type="entry name" value="Translation initiation factor IF-2"/>
    <property type="match status" value="1"/>
</dbReference>
<feature type="compositionally biased region" description="Low complexity" evidence="12">
    <location>
        <begin position="247"/>
        <end position="285"/>
    </location>
</feature>
<evidence type="ECO:0000313" key="17">
    <source>
        <dbReference type="Proteomes" id="UP001158644"/>
    </source>
</evidence>
<feature type="compositionally biased region" description="Basic and acidic residues" evidence="12">
    <location>
        <begin position="215"/>
        <end position="235"/>
    </location>
</feature>
<reference evidence="15 17" key="2">
    <citation type="submission" date="2022-09" db="EMBL/GenBank/DDBJ databases">
        <title>Intensive care unit water sources are persistently colonized with multi-drug resistant bacteria and are the site of extensive horizontal gene transfer of antibiotic resistance genes.</title>
        <authorList>
            <person name="Diorio-Toth L."/>
        </authorList>
    </citation>
    <scope>NUCLEOTIDE SEQUENCE [LARGE SCALE GENOMIC DNA]</scope>
    <source>
        <strain evidence="15 17">GD03967</strain>
    </source>
</reference>
<dbReference type="GO" id="GO:0003743">
    <property type="term" value="F:translation initiation factor activity"/>
    <property type="evidence" value="ECO:0007669"/>
    <property type="project" value="UniProtKB-UniRule"/>
</dbReference>
<comment type="similarity">
    <text evidence="2 9 10">Belongs to the TRAFAC class translation factor GTPase superfamily. Classic translation factor GTPase family. IF-2 subfamily.</text>
</comment>
<feature type="region of interest" description="Disordered" evidence="12">
    <location>
        <begin position="97"/>
        <end position="438"/>
    </location>
</feature>
<evidence type="ECO:0000256" key="2">
    <source>
        <dbReference type="ARBA" id="ARBA00007733"/>
    </source>
</evidence>
<feature type="compositionally biased region" description="Gly residues" evidence="12">
    <location>
        <begin position="408"/>
        <end position="422"/>
    </location>
</feature>
<dbReference type="Pfam" id="PF04760">
    <property type="entry name" value="IF2_N"/>
    <property type="match status" value="2"/>
</dbReference>
<feature type="region of interest" description="G-domain" evidence="9">
    <location>
        <begin position="526"/>
        <end position="674"/>
    </location>
</feature>
<dbReference type="Pfam" id="PF08364">
    <property type="entry name" value="IF2_assoc"/>
    <property type="match status" value="1"/>
</dbReference>
<keyword evidence="8 9" id="KW-0342">GTP-binding</keyword>
<dbReference type="Pfam" id="PF00009">
    <property type="entry name" value="GTP_EFTU"/>
    <property type="match status" value="1"/>
</dbReference>
<dbReference type="AlphaFoldDB" id="A0ABD4YUV9"/>
<keyword evidence="4 9" id="KW-0963">Cytoplasm</keyword>
<dbReference type="SUPFAM" id="SSF46955">
    <property type="entry name" value="Putative DNA-binding domain"/>
    <property type="match status" value="1"/>
</dbReference>
<reference evidence="14 16" key="1">
    <citation type="submission" date="2020-04" db="EMBL/GenBank/DDBJ databases">
        <authorList>
            <person name="De Canck E."/>
        </authorList>
    </citation>
    <scope>NUCLEOTIDE SEQUENCE [LARGE SCALE GENOMIC DNA]</scope>
    <source>
        <strain evidence="14 16">LMG 3415</strain>
    </source>
</reference>
<feature type="binding site" evidence="9">
    <location>
        <begin position="578"/>
        <end position="582"/>
    </location>
    <ligand>
        <name>GTP</name>
        <dbReference type="ChEBI" id="CHEBI:37565"/>
    </ligand>
</feature>
<dbReference type="InterPro" id="IPR015760">
    <property type="entry name" value="TIF_IF2"/>
</dbReference>
<evidence type="ECO:0000256" key="4">
    <source>
        <dbReference type="ARBA" id="ARBA00022490"/>
    </source>
</evidence>
<dbReference type="InterPro" id="IPR027417">
    <property type="entry name" value="P-loop_NTPase"/>
</dbReference>
<dbReference type="GO" id="GO:0003924">
    <property type="term" value="F:GTPase activity"/>
    <property type="evidence" value="ECO:0007669"/>
    <property type="project" value="UniProtKB-UniRule"/>
</dbReference>